<proteinExistence type="predicted"/>
<dbReference type="AlphaFoldDB" id="S5ZXS4"/>
<dbReference type="KEGG" id="thb:N186_09240"/>
<name>S5ZXS4_9CREN</name>
<gene>
    <name evidence="1" type="ORF">N186_09240</name>
</gene>
<keyword evidence="2" id="KW-1185">Reference proteome</keyword>
<dbReference type="PATRIC" id="fig|1365176.7.peg.1832"/>
<sequence>MAVLWQKGFYVLWHYVISTMIRANISKDLERRFRELAMRRFGYGKGSLQKAVEEAIARWVSWVEEESLKFEGDPVEAIDGILADLDVDSVELQHRLKEFWASKVLKDVPG</sequence>
<dbReference type="eggNOG" id="arCOG03886">
    <property type="taxonomic scope" value="Archaea"/>
</dbReference>
<reference evidence="1 2" key="1">
    <citation type="journal article" date="2013" name="Genome Announc.">
        <title>Complete Genomic Sequence of 'Thermofilum adornatus' Strain 1910bT, a Hyperthermophilic Anaerobic Organotrophic Crenarchaeon.</title>
        <authorList>
            <person name="Dominova I.N."/>
            <person name="Kublanov I.V."/>
            <person name="Podosokorskaya O.A."/>
            <person name="Derbikova K.S."/>
            <person name="Patrushev M.V."/>
            <person name="Toshchakov S.V."/>
        </authorList>
    </citation>
    <scope>NUCLEOTIDE SEQUENCE [LARGE SCALE GENOMIC DNA]</scope>
    <source>
        <strain evidence="2">1910b</strain>
    </source>
</reference>
<dbReference type="EMBL" id="CP006646">
    <property type="protein sequence ID" value="AGT36184.1"/>
    <property type="molecule type" value="Genomic_DNA"/>
</dbReference>
<accession>S5ZXS4</accession>
<dbReference type="HOGENOM" id="CLU_2420200_0_0_2"/>
<protein>
    <submittedName>
        <fullName evidence="1">Uncharacterized protein</fullName>
    </submittedName>
</protein>
<evidence type="ECO:0000313" key="2">
    <source>
        <dbReference type="Proteomes" id="UP000015543"/>
    </source>
</evidence>
<organism evidence="1 2">
    <name type="scientific">Thermofilum adornatum</name>
    <dbReference type="NCBI Taxonomy" id="1365176"/>
    <lineage>
        <taxon>Archaea</taxon>
        <taxon>Thermoproteota</taxon>
        <taxon>Thermoprotei</taxon>
        <taxon>Thermofilales</taxon>
        <taxon>Thermofilaceae</taxon>
        <taxon>Thermofilum</taxon>
    </lineage>
</organism>
<evidence type="ECO:0000313" key="1">
    <source>
        <dbReference type="EMBL" id="AGT36184.1"/>
    </source>
</evidence>
<dbReference type="Proteomes" id="UP000015543">
    <property type="component" value="Chromosome"/>
</dbReference>